<organism evidence="1 2">
    <name type="scientific">Desulfobulbus propionicus (strain ATCC 33891 / DSM 2032 / VKM B-1956 / 1pr3)</name>
    <dbReference type="NCBI Taxonomy" id="577650"/>
    <lineage>
        <taxon>Bacteria</taxon>
        <taxon>Pseudomonadati</taxon>
        <taxon>Thermodesulfobacteriota</taxon>
        <taxon>Desulfobulbia</taxon>
        <taxon>Desulfobulbales</taxon>
        <taxon>Desulfobulbaceae</taxon>
        <taxon>Desulfobulbus</taxon>
    </lineage>
</organism>
<keyword evidence="2" id="KW-1185">Reference proteome</keyword>
<evidence type="ECO:0008006" key="3">
    <source>
        <dbReference type="Google" id="ProtNLM"/>
    </source>
</evidence>
<proteinExistence type="predicted"/>
<dbReference type="AlphaFoldDB" id="A0A7U3YKQ3"/>
<reference evidence="1 2" key="1">
    <citation type="journal article" date="2011" name="Stand. Genomic Sci.">
        <title>Complete genome sequence of Desulfobulbus propionicus type strain (1pr3).</title>
        <authorList>
            <person name="Pagani I."/>
            <person name="Lapidus A."/>
            <person name="Nolan M."/>
            <person name="Lucas S."/>
            <person name="Hammon N."/>
            <person name="Deshpande S."/>
            <person name="Cheng J.F."/>
            <person name="Chertkov O."/>
            <person name="Davenport K."/>
            <person name="Tapia R."/>
            <person name="Han C."/>
            <person name="Goodwin L."/>
            <person name="Pitluck S."/>
            <person name="Liolios K."/>
            <person name="Mavromatis K."/>
            <person name="Ivanova N."/>
            <person name="Mikhailova N."/>
            <person name="Pati A."/>
            <person name="Chen A."/>
            <person name="Palaniappan K."/>
            <person name="Land M."/>
            <person name="Hauser L."/>
            <person name="Chang Y.J."/>
            <person name="Jeffries C.D."/>
            <person name="Detter J.C."/>
            <person name="Brambilla E."/>
            <person name="Kannan K.P."/>
            <person name="Djao O.D."/>
            <person name="Rohde M."/>
            <person name="Pukall R."/>
            <person name="Spring S."/>
            <person name="Goker M."/>
            <person name="Sikorski J."/>
            <person name="Woyke T."/>
            <person name="Bristow J."/>
            <person name="Eisen J.A."/>
            <person name="Markowitz V."/>
            <person name="Hugenholtz P."/>
            <person name="Kyrpides N.C."/>
            <person name="Klenk H.P."/>
        </authorList>
    </citation>
    <scope>NUCLEOTIDE SEQUENCE [LARGE SCALE GENOMIC DNA]</scope>
    <source>
        <strain evidence="2">ATCC 33891 / DSM 2032 / 1pr3</strain>
    </source>
</reference>
<name>A0A7U3YKQ3_DESPD</name>
<dbReference type="EMBL" id="CP002364">
    <property type="protein sequence ID" value="ADW17173.1"/>
    <property type="molecule type" value="Genomic_DNA"/>
</dbReference>
<evidence type="ECO:0000313" key="1">
    <source>
        <dbReference type="EMBL" id="ADW17173.1"/>
    </source>
</evidence>
<protein>
    <recommendedName>
        <fullName evidence="3">PilZ domain-containing protein</fullName>
    </recommendedName>
</protein>
<dbReference type="Proteomes" id="UP000006365">
    <property type="component" value="Chromosome"/>
</dbReference>
<gene>
    <name evidence="1" type="ordered locus">Despr_0999</name>
</gene>
<evidence type="ECO:0000313" key="2">
    <source>
        <dbReference type="Proteomes" id="UP000006365"/>
    </source>
</evidence>
<dbReference type="KEGG" id="dpr:Despr_0999"/>
<accession>A0A7U3YKQ3</accession>
<sequence length="161" mass="17637">MTATPKPHPSQPPASQPLSRRLWRVVRRFWSVSAGLLLAPTAQPHAHRADTFPSGADKRRHPRIPLKNTTVHVTDGCLFATARIGNISPAGLCLCDLPEQLYHSANRLTVYSSDNPGLPVLQIRPCWQHTGWGGKTIGAVILNATDAWRLFFVHAAGQVEA</sequence>